<dbReference type="AlphaFoldDB" id="A0A7J9DJY8"/>
<dbReference type="PROSITE" id="PS50863">
    <property type="entry name" value="B3"/>
    <property type="match status" value="3"/>
</dbReference>
<accession>A0A7J9DJY8</accession>
<protein>
    <recommendedName>
        <fullName evidence="6">TF-B3 domain-containing protein</fullName>
    </recommendedName>
</protein>
<keyword evidence="4" id="KW-0804">Transcription</keyword>
<evidence type="ECO:0000313" key="8">
    <source>
        <dbReference type="Proteomes" id="UP000593568"/>
    </source>
</evidence>
<keyword evidence="8" id="KW-1185">Reference proteome</keyword>
<dbReference type="GO" id="GO:0003677">
    <property type="term" value="F:DNA binding"/>
    <property type="evidence" value="ECO:0007669"/>
    <property type="project" value="UniProtKB-KW"/>
</dbReference>
<dbReference type="InterPro" id="IPR050655">
    <property type="entry name" value="Plant_B3_domain"/>
</dbReference>
<dbReference type="Proteomes" id="UP000593568">
    <property type="component" value="Unassembled WGS sequence"/>
</dbReference>
<organism evidence="7 8">
    <name type="scientific">Gossypium trilobum</name>
    <dbReference type="NCBI Taxonomy" id="34281"/>
    <lineage>
        <taxon>Eukaryota</taxon>
        <taxon>Viridiplantae</taxon>
        <taxon>Streptophyta</taxon>
        <taxon>Embryophyta</taxon>
        <taxon>Tracheophyta</taxon>
        <taxon>Spermatophyta</taxon>
        <taxon>Magnoliopsida</taxon>
        <taxon>eudicotyledons</taxon>
        <taxon>Gunneridae</taxon>
        <taxon>Pentapetalae</taxon>
        <taxon>rosids</taxon>
        <taxon>malvids</taxon>
        <taxon>Malvales</taxon>
        <taxon>Malvaceae</taxon>
        <taxon>Malvoideae</taxon>
        <taxon>Gossypium</taxon>
    </lineage>
</organism>
<dbReference type="PANTHER" id="PTHR31920:SF138">
    <property type="entry name" value="TF-B3 DOMAIN-CONTAINING PROTEIN"/>
    <property type="match status" value="1"/>
</dbReference>
<keyword evidence="2" id="KW-0805">Transcription regulation</keyword>
<feature type="domain" description="TF-B3" evidence="6">
    <location>
        <begin position="51"/>
        <end position="109"/>
    </location>
</feature>
<evidence type="ECO:0000259" key="6">
    <source>
        <dbReference type="PROSITE" id="PS50863"/>
    </source>
</evidence>
<sequence>MAASHQQGNDHLKFISNSPCFFKIILQDTIQNGKLKVCEKPWKYHVKPCKLRVPSGAAWKVELTKCGGKIWFENGWLEFSNHYSLELGHLLVFRYDGNSNFHVIIFDRTASEIQYPYTSNNQRQSNEIPKQNINESKTECNGKSGFLAQQVSHNGCPAVKGDKRTNHPVIQRMRGPEKVKALEKAINTFKSKNPFFLVVMQRYYVGLSHSRGCRLLRFVFQFGKAWIVTFKHNQTGKKQISVPRAGWGTFVRDNNIQAGDVCAFKLCHMQVTAAPNHRLLSGRCTHLLSNGWRRFSVDNNLEVGDACVFELIEGPKNINEGNNLYDAQADEDSSL</sequence>
<proteinExistence type="predicted"/>
<feature type="domain" description="TF-B3" evidence="6">
    <location>
        <begin position="223"/>
        <end position="283"/>
    </location>
</feature>
<dbReference type="EMBL" id="JABEZW010000003">
    <property type="protein sequence ID" value="MBA0760874.1"/>
    <property type="molecule type" value="Genomic_DNA"/>
</dbReference>
<dbReference type="SMART" id="SM01019">
    <property type="entry name" value="B3"/>
    <property type="match status" value="2"/>
</dbReference>
<feature type="domain" description="TF-B3" evidence="6">
    <location>
        <begin position="288"/>
        <end position="335"/>
    </location>
</feature>
<dbReference type="InterPro" id="IPR003340">
    <property type="entry name" value="B3_DNA-bd"/>
</dbReference>
<evidence type="ECO:0000256" key="5">
    <source>
        <dbReference type="ARBA" id="ARBA00023242"/>
    </source>
</evidence>
<evidence type="ECO:0000256" key="4">
    <source>
        <dbReference type="ARBA" id="ARBA00023163"/>
    </source>
</evidence>
<dbReference type="PANTHER" id="PTHR31920">
    <property type="entry name" value="B3 DOMAIN-CONTAINING"/>
    <property type="match status" value="1"/>
</dbReference>
<gene>
    <name evidence="7" type="ORF">Gotri_023593</name>
</gene>
<keyword evidence="3" id="KW-0238">DNA-binding</keyword>
<dbReference type="Pfam" id="PF02362">
    <property type="entry name" value="B3"/>
    <property type="match status" value="3"/>
</dbReference>
<dbReference type="InterPro" id="IPR015300">
    <property type="entry name" value="DNA-bd_pseudobarrel_sf"/>
</dbReference>
<evidence type="ECO:0000256" key="1">
    <source>
        <dbReference type="ARBA" id="ARBA00004123"/>
    </source>
</evidence>
<keyword evidence="5" id="KW-0539">Nucleus</keyword>
<comment type="caution">
    <text evidence="7">The sequence shown here is derived from an EMBL/GenBank/DDBJ whole genome shotgun (WGS) entry which is preliminary data.</text>
</comment>
<dbReference type="Gene3D" id="2.40.330.10">
    <property type="entry name" value="DNA-binding pseudobarrel domain"/>
    <property type="match status" value="3"/>
</dbReference>
<evidence type="ECO:0000256" key="3">
    <source>
        <dbReference type="ARBA" id="ARBA00023125"/>
    </source>
</evidence>
<dbReference type="CDD" id="cd10017">
    <property type="entry name" value="B3_DNA"/>
    <property type="match status" value="3"/>
</dbReference>
<dbReference type="SUPFAM" id="SSF101936">
    <property type="entry name" value="DNA-binding pseudobarrel domain"/>
    <property type="match status" value="3"/>
</dbReference>
<feature type="non-terminal residue" evidence="7">
    <location>
        <position position="1"/>
    </location>
</feature>
<name>A0A7J9DJY8_9ROSI</name>
<reference evidence="7 8" key="1">
    <citation type="journal article" date="2019" name="Genome Biol. Evol.">
        <title>Insights into the evolution of the New World diploid cottons (Gossypium, subgenus Houzingenia) based on genome sequencing.</title>
        <authorList>
            <person name="Grover C.E."/>
            <person name="Arick M.A. 2nd"/>
            <person name="Thrash A."/>
            <person name="Conover J.L."/>
            <person name="Sanders W.S."/>
            <person name="Peterson D.G."/>
            <person name="Frelichowski J.E."/>
            <person name="Scheffler J.A."/>
            <person name="Scheffler B.E."/>
            <person name="Wendel J.F."/>
        </authorList>
    </citation>
    <scope>NUCLEOTIDE SEQUENCE [LARGE SCALE GENOMIC DNA]</scope>
    <source>
        <strain evidence="7">8</strain>
        <tissue evidence="7">Leaf</tissue>
    </source>
</reference>
<evidence type="ECO:0000313" key="7">
    <source>
        <dbReference type="EMBL" id="MBA0760874.1"/>
    </source>
</evidence>
<evidence type="ECO:0000256" key="2">
    <source>
        <dbReference type="ARBA" id="ARBA00023015"/>
    </source>
</evidence>
<dbReference type="GO" id="GO:0005634">
    <property type="term" value="C:nucleus"/>
    <property type="evidence" value="ECO:0007669"/>
    <property type="project" value="UniProtKB-SubCell"/>
</dbReference>
<comment type="subcellular location">
    <subcellularLocation>
        <location evidence="1">Nucleus</location>
    </subcellularLocation>
</comment>